<protein>
    <submittedName>
        <fullName evidence="2">Uncharacterized protein LOC113507390</fullName>
    </submittedName>
</protein>
<dbReference type="AlphaFoldDB" id="A0A7E5WYV6"/>
<dbReference type="PANTHER" id="PTHR47510">
    <property type="entry name" value="REVERSE TRANSCRIPTASE DOMAIN-CONTAINING PROTEIN"/>
    <property type="match status" value="1"/>
</dbReference>
<dbReference type="OrthoDB" id="414730at2759"/>
<dbReference type="GeneID" id="113507390"/>
<keyword evidence="1" id="KW-1185">Reference proteome</keyword>
<name>A0A7E5WYV6_TRINI</name>
<dbReference type="Proteomes" id="UP000322000">
    <property type="component" value="Unplaced"/>
</dbReference>
<reference evidence="2" key="1">
    <citation type="submission" date="2025-08" db="UniProtKB">
        <authorList>
            <consortium name="RefSeq"/>
        </authorList>
    </citation>
    <scope>IDENTIFICATION</scope>
</reference>
<organism evidence="1 2">
    <name type="scientific">Trichoplusia ni</name>
    <name type="common">Cabbage looper</name>
    <dbReference type="NCBI Taxonomy" id="7111"/>
    <lineage>
        <taxon>Eukaryota</taxon>
        <taxon>Metazoa</taxon>
        <taxon>Ecdysozoa</taxon>
        <taxon>Arthropoda</taxon>
        <taxon>Hexapoda</taxon>
        <taxon>Insecta</taxon>
        <taxon>Pterygota</taxon>
        <taxon>Neoptera</taxon>
        <taxon>Endopterygota</taxon>
        <taxon>Lepidoptera</taxon>
        <taxon>Glossata</taxon>
        <taxon>Ditrysia</taxon>
        <taxon>Noctuoidea</taxon>
        <taxon>Noctuidae</taxon>
        <taxon>Plusiinae</taxon>
        <taxon>Trichoplusia</taxon>
    </lineage>
</organism>
<accession>A0A7E5WYV6</accession>
<proteinExistence type="predicted"/>
<gene>
    <name evidence="2" type="primary">LOC113507390</name>
</gene>
<dbReference type="KEGG" id="tnl:113507390"/>
<evidence type="ECO:0000313" key="1">
    <source>
        <dbReference type="Proteomes" id="UP000322000"/>
    </source>
</evidence>
<dbReference type="InParanoid" id="A0A7E5WYV6"/>
<dbReference type="RefSeq" id="XP_026746050.1">
    <property type="nucleotide sequence ID" value="XM_026890249.1"/>
</dbReference>
<evidence type="ECO:0000313" key="2">
    <source>
        <dbReference type="RefSeq" id="XP_026746050.1"/>
    </source>
</evidence>
<dbReference type="PANTHER" id="PTHR47510:SF3">
    <property type="entry name" value="ENDO_EXONUCLEASE_PHOSPHATASE DOMAIN-CONTAINING PROTEIN"/>
    <property type="match status" value="1"/>
</dbReference>
<sequence>MCGDYNIDLLKNTKKSEQFKQLLTGFNLKTQFKVPTRLSSGTCIDNIIHNVRGCHGEIVEFAVSDHTAQLLKCPVKRTCLSSYWFCIRRDYSKENVIKFVNCLKNMCFSEVYEENDPIVAFNKFYDDFKLFYDLCFPDIKLKISTKKRPKWMSRGIQVCSKRKRELLWKYRLIPTKHNKDNFKMFSTRFKKIVQLTQKSQNNNFIHLAKNKSKATWQVINKSKDRVPTENIMRINTGNKILTDPFEIAEAFNNFYADQVKPTDTSYRSTLPNECSSMFICPTTPQDIHNIIMNLKNTSSTGYDNICTKILKRVSVYIAPVLSHLINSCILNGTFPDQLKITVIKPLFKKDDVENMTCYRPIALVPVLSKVFEKVVYNAINQYFEKTIYLLINKKVLGKTNLLTWLFTNF</sequence>